<sequence>MRARIEMELEDTPGQLVKVLKPVSRYGANIQNVVHKREEMTPLGRVPVTVIFEVKQEGRLQKILDEVKEAGAKITRVGEEEAAVRAVVLLVGDIIGTDVRDSLDRINSIKGAKVSDLNLAIGESDEEHSARVIIWATDKEKLQSAVLKLKEIAEEKNLLVIDPMG</sequence>
<dbReference type="PROSITE" id="PS51671">
    <property type="entry name" value="ACT"/>
    <property type="match status" value="1"/>
</dbReference>
<evidence type="ECO:0000313" key="2">
    <source>
        <dbReference type="EMBL" id="KXA93706.1"/>
    </source>
</evidence>
<dbReference type="Pfam" id="PF01842">
    <property type="entry name" value="ACT"/>
    <property type="match status" value="1"/>
</dbReference>
<dbReference type="InterPro" id="IPR002912">
    <property type="entry name" value="ACT_dom"/>
</dbReference>
<dbReference type="Proteomes" id="UP000070657">
    <property type="component" value="Unassembled WGS sequence"/>
</dbReference>
<dbReference type="InterPro" id="IPR045865">
    <property type="entry name" value="ACT-like_dom_sf"/>
</dbReference>
<evidence type="ECO:0000313" key="3">
    <source>
        <dbReference type="Proteomes" id="UP000070657"/>
    </source>
</evidence>
<organism evidence="2 3">
    <name type="scientific">candidate division MSBL1 archaeon SCGC-AAA259E22</name>
    <dbReference type="NCBI Taxonomy" id="1698265"/>
    <lineage>
        <taxon>Archaea</taxon>
        <taxon>Methanobacteriati</taxon>
        <taxon>Methanobacteriota</taxon>
        <taxon>candidate division MSBL1</taxon>
    </lineage>
</organism>
<evidence type="ECO:0000259" key="1">
    <source>
        <dbReference type="PROSITE" id="PS51671"/>
    </source>
</evidence>
<dbReference type="EMBL" id="LHXP01000010">
    <property type="protein sequence ID" value="KXA93706.1"/>
    <property type="molecule type" value="Genomic_DNA"/>
</dbReference>
<comment type="caution">
    <text evidence="2">The sequence shown here is derived from an EMBL/GenBank/DDBJ whole genome shotgun (WGS) entry which is preliminary data.</text>
</comment>
<name>A0A133UHZ6_9EURY</name>
<feature type="domain" description="ACT" evidence="1">
    <location>
        <begin position="4"/>
        <end position="79"/>
    </location>
</feature>
<reference evidence="2 3" key="1">
    <citation type="journal article" date="2016" name="Sci. Rep.">
        <title>Metabolic traits of an uncultured archaeal lineage -MSBL1- from brine pools of the Red Sea.</title>
        <authorList>
            <person name="Mwirichia R."/>
            <person name="Alam I."/>
            <person name="Rashid M."/>
            <person name="Vinu M."/>
            <person name="Ba-Alawi W."/>
            <person name="Anthony Kamau A."/>
            <person name="Kamanda Ngugi D."/>
            <person name="Goker M."/>
            <person name="Klenk H.P."/>
            <person name="Bajic V."/>
            <person name="Stingl U."/>
        </authorList>
    </citation>
    <scope>NUCLEOTIDE SEQUENCE [LARGE SCALE GENOMIC DNA]</scope>
    <source>
        <strain evidence="2">SCGC-AAA259E22</strain>
    </source>
</reference>
<dbReference type="InterPro" id="IPR044561">
    <property type="entry name" value="ACT_ThrD-II-like"/>
</dbReference>
<proteinExistence type="predicted"/>
<dbReference type="CDD" id="cd04886">
    <property type="entry name" value="ACT_ThrD-II-like"/>
    <property type="match status" value="1"/>
</dbReference>
<dbReference type="SUPFAM" id="SSF55021">
    <property type="entry name" value="ACT-like"/>
    <property type="match status" value="1"/>
</dbReference>
<dbReference type="AlphaFoldDB" id="A0A133UHZ6"/>
<gene>
    <name evidence="2" type="ORF">AKJ66_01360</name>
</gene>
<protein>
    <recommendedName>
        <fullName evidence="1">ACT domain-containing protein</fullName>
    </recommendedName>
</protein>
<keyword evidence="3" id="KW-1185">Reference proteome</keyword>
<accession>A0A133UHZ6</accession>